<dbReference type="PROSITE" id="PS51837">
    <property type="entry name" value="LITAF"/>
    <property type="match status" value="1"/>
</dbReference>
<dbReference type="AlphaFoldDB" id="A0A8J8NHP5"/>
<name>A0A8J8NHP5_HALGN</name>
<evidence type="ECO:0000259" key="1">
    <source>
        <dbReference type="PROSITE" id="PS51837"/>
    </source>
</evidence>
<keyword evidence="3" id="KW-1185">Reference proteome</keyword>
<sequence>MPEVVPPAKPELIPNIGPYRRTFTCGHCRQRGLSVTTRQCSARQSLCSTGLLYLCVIFFWVPYCYDECYDVTHRCRYCKEIVGIHDGNAATQKILGGTT</sequence>
<protein>
    <recommendedName>
        <fullName evidence="1">LITAF domain-containing protein</fullName>
    </recommendedName>
</protein>
<evidence type="ECO:0000313" key="2">
    <source>
        <dbReference type="EMBL" id="TNV75282.1"/>
    </source>
</evidence>
<organism evidence="2 3">
    <name type="scientific">Halteria grandinella</name>
    <dbReference type="NCBI Taxonomy" id="5974"/>
    <lineage>
        <taxon>Eukaryota</taxon>
        <taxon>Sar</taxon>
        <taxon>Alveolata</taxon>
        <taxon>Ciliophora</taxon>
        <taxon>Intramacronucleata</taxon>
        <taxon>Spirotrichea</taxon>
        <taxon>Stichotrichia</taxon>
        <taxon>Sporadotrichida</taxon>
        <taxon>Halteriidae</taxon>
        <taxon>Halteria</taxon>
    </lineage>
</organism>
<feature type="domain" description="LITAF" evidence="1">
    <location>
        <begin position="3"/>
        <end position="87"/>
    </location>
</feature>
<reference evidence="2" key="1">
    <citation type="submission" date="2019-06" db="EMBL/GenBank/DDBJ databases">
        <authorList>
            <person name="Zheng W."/>
        </authorList>
    </citation>
    <scope>NUCLEOTIDE SEQUENCE</scope>
    <source>
        <strain evidence="2">QDHG01</strain>
    </source>
</reference>
<dbReference type="Pfam" id="PF10601">
    <property type="entry name" value="zf-LITAF-like"/>
    <property type="match status" value="1"/>
</dbReference>
<gene>
    <name evidence="2" type="ORF">FGO68_gene17456</name>
</gene>
<dbReference type="OrthoDB" id="5599753at2759"/>
<dbReference type="InterPro" id="IPR006629">
    <property type="entry name" value="LITAF"/>
</dbReference>
<evidence type="ECO:0000313" key="3">
    <source>
        <dbReference type="Proteomes" id="UP000785679"/>
    </source>
</evidence>
<dbReference type="Proteomes" id="UP000785679">
    <property type="component" value="Unassembled WGS sequence"/>
</dbReference>
<comment type="caution">
    <text evidence="2">The sequence shown here is derived from an EMBL/GenBank/DDBJ whole genome shotgun (WGS) entry which is preliminary data.</text>
</comment>
<accession>A0A8J8NHP5</accession>
<proteinExistence type="predicted"/>
<dbReference type="SMART" id="SM00714">
    <property type="entry name" value="LITAF"/>
    <property type="match status" value="1"/>
</dbReference>
<dbReference type="EMBL" id="RRYP01015932">
    <property type="protein sequence ID" value="TNV75282.1"/>
    <property type="molecule type" value="Genomic_DNA"/>
</dbReference>